<organism evidence="2 3">
    <name type="scientific">Candidatus Hakubella thermalkaliphila</name>
    <dbReference type="NCBI Taxonomy" id="2754717"/>
    <lineage>
        <taxon>Bacteria</taxon>
        <taxon>Bacillati</taxon>
        <taxon>Actinomycetota</taxon>
        <taxon>Actinomycetota incertae sedis</taxon>
        <taxon>Candidatus Hakubellales</taxon>
        <taxon>Candidatus Hakubellaceae</taxon>
        <taxon>Candidatus Hakubella</taxon>
    </lineage>
</organism>
<dbReference type="EMBL" id="BLRU01000060">
    <property type="protein sequence ID" value="GFP19316.1"/>
    <property type="molecule type" value="Genomic_DNA"/>
</dbReference>
<protein>
    <submittedName>
        <fullName evidence="2">Uncharacterized protein</fullName>
    </submittedName>
</protein>
<name>A0A6V8NLA2_9ACTN</name>
<dbReference type="AlphaFoldDB" id="A0A6V8NLA2"/>
<proteinExistence type="predicted"/>
<comment type="caution">
    <text evidence="2">The sequence shown here is derived from an EMBL/GenBank/DDBJ whole genome shotgun (WGS) entry which is preliminary data.</text>
</comment>
<dbReference type="Proteomes" id="UP000574717">
    <property type="component" value="Unassembled WGS sequence"/>
</dbReference>
<evidence type="ECO:0000313" key="2">
    <source>
        <dbReference type="EMBL" id="GFP19316.1"/>
    </source>
</evidence>
<evidence type="ECO:0000256" key="1">
    <source>
        <dbReference type="SAM" id="MobiDB-lite"/>
    </source>
</evidence>
<feature type="region of interest" description="Disordered" evidence="1">
    <location>
        <begin position="52"/>
        <end position="72"/>
    </location>
</feature>
<accession>A0A6V8NLA2</accession>
<evidence type="ECO:0000313" key="3">
    <source>
        <dbReference type="Proteomes" id="UP000574717"/>
    </source>
</evidence>
<gene>
    <name evidence="2" type="ORF">HKBW3S03_00821</name>
</gene>
<sequence>MLSWFVGDGPIMANYLENRFPFSSFEGDEAVMGNYLVYSFINTMTYSEQIPHFSRSRVRPPNDNPLEKNTPH</sequence>
<reference evidence="2 3" key="1">
    <citation type="journal article" date="2020" name="Front. Microbiol.">
        <title>Single-cell genomics of novel Actinobacteria with the Wood-Ljungdahl pathway discovered in a serpentinizing system.</title>
        <authorList>
            <person name="Merino N."/>
            <person name="Kawai M."/>
            <person name="Boyd E.S."/>
            <person name="Colman D.R."/>
            <person name="McGlynn S.E."/>
            <person name="Nealson K.H."/>
            <person name="Kurokawa K."/>
            <person name="Hongoh Y."/>
        </authorList>
    </citation>
    <scope>NUCLEOTIDE SEQUENCE [LARGE SCALE GENOMIC DNA]</scope>
    <source>
        <strain evidence="2 3">S03</strain>
    </source>
</reference>